<dbReference type="PANTHER" id="PTHR34883:SF8">
    <property type="entry name" value="EXTRACELLULAR SERINE-RICH PROTEIN (AFU_ORTHOLOGUE AFUA_6G00670)"/>
    <property type="match status" value="1"/>
</dbReference>
<name>A0A084G383_PSEDA</name>
<dbReference type="GeneID" id="27725855"/>
<dbReference type="EMBL" id="JOWA01000107">
    <property type="protein sequence ID" value="KEZ41795.1"/>
    <property type="molecule type" value="Genomic_DNA"/>
</dbReference>
<feature type="compositionally biased region" description="Polar residues" evidence="1">
    <location>
        <begin position="279"/>
        <end position="292"/>
    </location>
</feature>
<evidence type="ECO:0000256" key="3">
    <source>
        <dbReference type="SAM" id="SignalP"/>
    </source>
</evidence>
<sequence length="366" mass="38660">MLRYVAATLGLLAAGTIAQSATVSSAPSSTSDAPQTHTVLVGWAGFKFTPNETHAKPGDTVEFKFYPPDHSVIRADYEHGCIPYEYVGANRVGFYSQPQIMSGISEDNPVFHVKVNDTDPIFFYCGAVGSCMSQHMIGVINPNENQTLAGHLKYVEAAEFELIPGQDWPSEGDKPTISGSSPTPTSTSSPDTSPNDTNQQQSHGLSSGAIAGIAIGGAAVLLGAAGLIYYCGRNGGMERAYRKSMSVQNNGYTGASTVPPSSPFSPGMEHKALTPMSLATSNERWSQVQMGSPPQGHGSPPLAHGQMGSPGYGGFVVPNVTGTTQVSYEAPSREAPVELPATTGEENRTNRFSWQQGNEGGFQARH</sequence>
<proteinExistence type="predicted"/>
<gene>
    <name evidence="4" type="ORF">SAPIO_CDS6783</name>
</gene>
<protein>
    <recommendedName>
        <fullName evidence="6">Extracellular serine-rich protein</fullName>
    </recommendedName>
</protein>
<feature type="signal peptide" evidence="3">
    <location>
        <begin position="1"/>
        <end position="18"/>
    </location>
</feature>
<feature type="compositionally biased region" description="Low complexity" evidence="1">
    <location>
        <begin position="175"/>
        <end position="194"/>
    </location>
</feature>
<keyword evidence="3" id="KW-0732">Signal</keyword>
<dbReference type="InterPro" id="IPR052953">
    <property type="entry name" value="Ser-rich/MCO-related"/>
</dbReference>
<dbReference type="InterPro" id="IPR008972">
    <property type="entry name" value="Cupredoxin"/>
</dbReference>
<dbReference type="Gene3D" id="2.60.40.420">
    <property type="entry name" value="Cupredoxins - blue copper proteins"/>
    <property type="match status" value="1"/>
</dbReference>
<comment type="caution">
    <text evidence="4">The sequence shown here is derived from an EMBL/GenBank/DDBJ whole genome shotgun (WGS) entry which is preliminary data.</text>
</comment>
<feature type="chain" id="PRO_5001775219" description="Extracellular serine-rich protein" evidence="3">
    <location>
        <begin position="19"/>
        <end position="366"/>
    </location>
</feature>
<dbReference type="OMA" id="GMERAYR"/>
<evidence type="ECO:0000256" key="1">
    <source>
        <dbReference type="SAM" id="MobiDB-lite"/>
    </source>
</evidence>
<feature type="transmembrane region" description="Helical" evidence="2">
    <location>
        <begin position="209"/>
        <end position="232"/>
    </location>
</feature>
<dbReference type="SUPFAM" id="SSF49503">
    <property type="entry name" value="Cupredoxins"/>
    <property type="match status" value="1"/>
</dbReference>
<dbReference type="RefSeq" id="XP_016641594.1">
    <property type="nucleotide sequence ID" value="XM_016788795.1"/>
</dbReference>
<feature type="region of interest" description="Disordered" evidence="1">
    <location>
        <begin position="279"/>
        <end position="366"/>
    </location>
</feature>
<dbReference type="OrthoDB" id="2331100at2759"/>
<feature type="region of interest" description="Disordered" evidence="1">
    <location>
        <begin position="165"/>
        <end position="204"/>
    </location>
</feature>
<dbReference type="HOGENOM" id="CLU_043835_1_1_1"/>
<keyword evidence="2" id="KW-1133">Transmembrane helix</keyword>
<keyword evidence="5" id="KW-1185">Reference proteome</keyword>
<keyword evidence="2" id="KW-0812">Transmembrane</keyword>
<dbReference type="Proteomes" id="UP000028545">
    <property type="component" value="Unassembled WGS sequence"/>
</dbReference>
<accession>A0A084G383</accession>
<evidence type="ECO:0008006" key="6">
    <source>
        <dbReference type="Google" id="ProtNLM"/>
    </source>
</evidence>
<organism evidence="4 5">
    <name type="scientific">Pseudallescheria apiosperma</name>
    <name type="common">Scedosporium apiospermum</name>
    <dbReference type="NCBI Taxonomy" id="563466"/>
    <lineage>
        <taxon>Eukaryota</taxon>
        <taxon>Fungi</taxon>
        <taxon>Dikarya</taxon>
        <taxon>Ascomycota</taxon>
        <taxon>Pezizomycotina</taxon>
        <taxon>Sordariomycetes</taxon>
        <taxon>Hypocreomycetidae</taxon>
        <taxon>Microascales</taxon>
        <taxon>Microascaceae</taxon>
        <taxon>Scedosporium</taxon>
    </lineage>
</organism>
<dbReference type="AlphaFoldDB" id="A0A084G383"/>
<evidence type="ECO:0000313" key="4">
    <source>
        <dbReference type="EMBL" id="KEZ41795.1"/>
    </source>
</evidence>
<dbReference type="KEGG" id="sapo:SAPIO_CDS6783"/>
<dbReference type="VEuPathDB" id="FungiDB:SAPIO_CDS6783"/>
<evidence type="ECO:0000313" key="5">
    <source>
        <dbReference type="Proteomes" id="UP000028545"/>
    </source>
</evidence>
<dbReference type="PANTHER" id="PTHR34883">
    <property type="entry name" value="SERINE-RICH PROTEIN, PUTATIVE-RELATED-RELATED"/>
    <property type="match status" value="1"/>
</dbReference>
<reference evidence="4 5" key="1">
    <citation type="journal article" date="2014" name="Genome Announc.">
        <title>Draft genome sequence of the pathogenic fungus Scedosporium apiospermum.</title>
        <authorList>
            <person name="Vandeputte P."/>
            <person name="Ghamrawi S."/>
            <person name="Rechenmann M."/>
            <person name="Iltis A."/>
            <person name="Giraud S."/>
            <person name="Fleury M."/>
            <person name="Thornton C."/>
            <person name="Delhaes L."/>
            <person name="Meyer W."/>
            <person name="Papon N."/>
            <person name="Bouchara J.P."/>
        </authorList>
    </citation>
    <scope>NUCLEOTIDE SEQUENCE [LARGE SCALE GENOMIC DNA]</scope>
    <source>
        <strain evidence="4 5">IHEM 14462</strain>
    </source>
</reference>
<keyword evidence="2" id="KW-0472">Membrane</keyword>
<evidence type="ECO:0000256" key="2">
    <source>
        <dbReference type="SAM" id="Phobius"/>
    </source>
</evidence>